<dbReference type="OrthoDB" id="623250at2"/>
<gene>
    <name evidence="2" type="ORF">EAX61_08725</name>
</gene>
<sequence length="380" mass="42680">MRLLTLCLILLFYSAFLPDGQAGAKAQQEPFAVPLENLALPNSPAFVLLDEAPSIIERPATPKAFAVELLQNFDGNAFDNIAVEFAPFWMTKPKKLSYFDLKGLRPTADGSGLENKGFNPLVNLVVSFAHVKNQDSITNISFGARTTLIEIKHAQDIARFAEGYRAINDLFDLKKQIKDEFGNEELERANPLEYAEQFKIYYNQRLPELTAERPATAANILETLELKPLFALDVAAAYNKRFYNDNYEEGDGNSRYGIWATATATIPIGRSLDNRNYLNAFGFVRYLEDEIGNTAFNALDIGLKAELQFNKLFIGYEYVKRSGDLDDFRSVGNIRYVLTKKIDLVGSFGNNFGDTNDLISILGIRWGFDSKNQEVLVTQD</sequence>
<comment type="caution">
    <text evidence="2">The sequence shown here is derived from an EMBL/GenBank/DDBJ whole genome shotgun (WGS) entry which is preliminary data.</text>
</comment>
<evidence type="ECO:0008006" key="4">
    <source>
        <dbReference type="Google" id="ProtNLM"/>
    </source>
</evidence>
<dbReference type="Proteomes" id="UP000281985">
    <property type="component" value="Unassembled WGS sequence"/>
</dbReference>
<name>A0A3M0G2Z0_9FLAO</name>
<feature type="signal peptide" evidence="1">
    <location>
        <begin position="1"/>
        <end position="17"/>
    </location>
</feature>
<evidence type="ECO:0000313" key="2">
    <source>
        <dbReference type="EMBL" id="RMB59135.1"/>
    </source>
</evidence>
<dbReference type="EMBL" id="REFV01000007">
    <property type="protein sequence ID" value="RMB59135.1"/>
    <property type="molecule type" value="Genomic_DNA"/>
</dbReference>
<protein>
    <recommendedName>
        <fullName evidence="4">DUF3187 family protein</fullName>
    </recommendedName>
</protein>
<dbReference type="RefSeq" id="WP_121917303.1">
    <property type="nucleotide sequence ID" value="NZ_REFV01000007.1"/>
</dbReference>
<evidence type="ECO:0000313" key="3">
    <source>
        <dbReference type="Proteomes" id="UP000281985"/>
    </source>
</evidence>
<feature type="chain" id="PRO_5017928734" description="DUF3187 family protein" evidence="1">
    <location>
        <begin position="18"/>
        <end position="380"/>
    </location>
</feature>
<keyword evidence="1" id="KW-0732">Signal</keyword>
<proteinExistence type="predicted"/>
<organism evidence="2 3">
    <name type="scientific">Dokdonia sinensis</name>
    <dbReference type="NCBI Taxonomy" id="2479847"/>
    <lineage>
        <taxon>Bacteria</taxon>
        <taxon>Pseudomonadati</taxon>
        <taxon>Bacteroidota</taxon>
        <taxon>Flavobacteriia</taxon>
        <taxon>Flavobacteriales</taxon>
        <taxon>Flavobacteriaceae</taxon>
        <taxon>Dokdonia</taxon>
    </lineage>
</organism>
<dbReference type="AlphaFoldDB" id="A0A3M0G2Z0"/>
<evidence type="ECO:0000256" key="1">
    <source>
        <dbReference type="SAM" id="SignalP"/>
    </source>
</evidence>
<reference evidence="2 3" key="1">
    <citation type="submission" date="2018-10" db="EMBL/GenBank/DDBJ databases">
        <title>Dokdonia luteus sp. nov., isolated from sea water.</title>
        <authorList>
            <person name="Zhou L.Y."/>
            <person name="Du Z.J."/>
        </authorList>
    </citation>
    <scope>NUCLEOTIDE SEQUENCE [LARGE SCALE GENOMIC DNA]</scope>
    <source>
        <strain evidence="2 3">SH27</strain>
    </source>
</reference>
<keyword evidence="3" id="KW-1185">Reference proteome</keyword>
<accession>A0A3M0G2Z0</accession>